<organism evidence="1 2">
    <name type="scientific">Candidatus Allocopromorpha excrementipullorum</name>
    <dbReference type="NCBI Taxonomy" id="2840743"/>
    <lineage>
        <taxon>Bacteria</taxon>
        <taxon>Bacillati</taxon>
        <taxon>Bacillota</taxon>
        <taxon>Clostridia</taxon>
        <taxon>Eubacteriales</taxon>
        <taxon>Eubacteriaceae</taxon>
        <taxon>Eubacteriaceae incertae sedis</taxon>
        <taxon>Candidatus Allocopromorpha</taxon>
    </lineage>
</organism>
<reference evidence="1" key="1">
    <citation type="submission" date="2020-10" db="EMBL/GenBank/DDBJ databases">
        <authorList>
            <person name="Gilroy R."/>
        </authorList>
    </citation>
    <scope>NUCLEOTIDE SEQUENCE</scope>
    <source>
        <strain evidence="1">ChiSjej4B22-8349</strain>
    </source>
</reference>
<dbReference type="AlphaFoldDB" id="A0A9D1SU22"/>
<sequence>MIYFLEDDNNIRNFVIYALNNTGLEAEGFDHPDAFWEAMKKKQPDL</sequence>
<name>A0A9D1SU22_9FIRM</name>
<gene>
    <name evidence="1" type="ORF">IAD25_03625</name>
</gene>
<comment type="caution">
    <text evidence="1">The sequence shown here is derived from an EMBL/GenBank/DDBJ whole genome shotgun (WGS) entry which is preliminary data.</text>
</comment>
<dbReference type="Proteomes" id="UP000824130">
    <property type="component" value="Unassembled WGS sequence"/>
</dbReference>
<keyword evidence="1" id="KW-0238">DNA-binding</keyword>
<feature type="non-terminal residue" evidence="1">
    <location>
        <position position="46"/>
    </location>
</feature>
<evidence type="ECO:0000313" key="2">
    <source>
        <dbReference type="Proteomes" id="UP000824130"/>
    </source>
</evidence>
<reference evidence="1" key="2">
    <citation type="journal article" date="2021" name="PeerJ">
        <title>Extensive microbial diversity within the chicken gut microbiome revealed by metagenomics and culture.</title>
        <authorList>
            <person name="Gilroy R."/>
            <person name="Ravi A."/>
            <person name="Getino M."/>
            <person name="Pursley I."/>
            <person name="Horton D.L."/>
            <person name="Alikhan N.F."/>
            <person name="Baker D."/>
            <person name="Gharbi K."/>
            <person name="Hall N."/>
            <person name="Watson M."/>
            <person name="Adriaenssens E.M."/>
            <person name="Foster-Nyarko E."/>
            <person name="Jarju S."/>
            <person name="Secka A."/>
            <person name="Antonio M."/>
            <person name="Oren A."/>
            <person name="Chaudhuri R.R."/>
            <person name="La Ragione R."/>
            <person name="Hildebrand F."/>
            <person name="Pallen M.J."/>
        </authorList>
    </citation>
    <scope>NUCLEOTIDE SEQUENCE</scope>
    <source>
        <strain evidence="1">ChiSjej4B22-8349</strain>
    </source>
</reference>
<proteinExistence type="predicted"/>
<protein>
    <submittedName>
        <fullName evidence="1">DNA-binding response regulator</fullName>
    </submittedName>
</protein>
<dbReference type="EMBL" id="DVOB01000079">
    <property type="protein sequence ID" value="HIU95783.1"/>
    <property type="molecule type" value="Genomic_DNA"/>
</dbReference>
<evidence type="ECO:0000313" key="1">
    <source>
        <dbReference type="EMBL" id="HIU95783.1"/>
    </source>
</evidence>
<accession>A0A9D1SU22</accession>
<dbReference type="GO" id="GO:0003677">
    <property type="term" value="F:DNA binding"/>
    <property type="evidence" value="ECO:0007669"/>
    <property type="project" value="UniProtKB-KW"/>
</dbReference>